<evidence type="ECO:0000313" key="2">
    <source>
        <dbReference type="Proteomes" id="UP000290572"/>
    </source>
</evidence>
<protein>
    <submittedName>
        <fullName evidence="1">Zinc finger BED domain-containing 4-like protein</fullName>
    </submittedName>
</protein>
<accession>A0A498NJK2</accession>
<dbReference type="SUPFAM" id="SSF53098">
    <property type="entry name" value="Ribonuclease H-like"/>
    <property type="match status" value="1"/>
</dbReference>
<reference evidence="1 2" key="1">
    <citation type="submission" date="2018-03" db="EMBL/GenBank/DDBJ databases">
        <title>Draft genome sequence of Rohu Carp (Labeo rohita).</title>
        <authorList>
            <person name="Das P."/>
            <person name="Kushwaha B."/>
            <person name="Joshi C.G."/>
            <person name="Kumar D."/>
            <person name="Nagpure N.S."/>
            <person name="Sahoo L."/>
            <person name="Das S.P."/>
            <person name="Bit A."/>
            <person name="Patnaik S."/>
            <person name="Meher P.K."/>
            <person name="Jayasankar P."/>
            <person name="Koringa P.G."/>
            <person name="Patel N.V."/>
            <person name="Hinsu A.T."/>
            <person name="Kumar R."/>
            <person name="Pandey M."/>
            <person name="Agarwal S."/>
            <person name="Srivastava S."/>
            <person name="Singh M."/>
            <person name="Iquebal M.A."/>
            <person name="Jaiswal S."/>
            <person name="Angadi U.B."/>
            <person name="Kumar N."/>
            <person name="Raza M."/>
            <person name="Shah T.M."/>
            <person name="Rai A."/>
            <person name="Jena J.K."/>
        </authorList>
    </citation>
    <scope>NUCLEOTIDE SEQUENCE [LARGE SCALE GENOMIC DNA]</scope>
    <source>
        <strain evidence="1">DASCIFA01</strain>
        <tissue evidence="1">Testis</tissue>
    </source>
</reference>
<evidence type="ECO:0000313" key="1">
    <source>
        <dbReference type="EMBL" id="RXN31986.1"/>
    </source>
</evidence>
<dbReference type="AlphaFoldDB" id="A0A498NJK2"/>
<dbReference type="EMBL" id="QBIY01011430">
    <property type="protein sequence ID" value="RXN31986.1"/>
    <property type="molecule type" value="Genomic_DNA"/>
</dbReference>
<dbReference type="Proteomes" id="UP000290572">
    <property type="component" value="Unassembled WGS sequence"/>
</dbReference>
<sequence>MVKAFTLFPPIQVAESEEEEQDDTSDFEVVNVEEEMVYFPPERSSCFVHILQLVVRDAMDEAGSIKNLLGKVQKLVSFCHKSTLATDALEGGHKLQPANATRWNSQLKMLRDSSRGLILNWLAVEDQTVVETACQLPPATDRSHDLSVAGGSWQAVSTTVDLRV</sequence>
<proteinExistence type="predicted"/>
<dbReference type="InterPro" id="IPR012337">
    <property type="entry name" value="RNaseH-like_sf"/>
</dbReference>
<organism evidence="1 2">
    <name type="scientific">Labeo rohita</name>
    <name type="common">Indian major carp</name>
    <name type="synonym">Cyprinus rohita</name>
    <dbReference type="NCBI Taxonomy" id="84645"/>
    <lineage>
        <taxon>Eukaryota</taxon>
        <taxon>Metazoa</taxon>
        <taxon>Chordata</taxon>
        <taxon>Craniata</taxon>
        <taxon>Vertebrata</taxon>
        <taxon>Euteleostomi</taxon>
        <taxon>Actinopterygii</taxon>
        <taxon>Neopterygii</taxon>
        <taxon>Teleostei</taxon>
        <taxon>Ostariophysi</taxon>
        <taxon>Cypriniformes</taxon>
        <taxon>Cyprinidae</taxon>
        <taxon>Labeoninae</taxon>
        <taxon>Labeonini</taxon>
        <taxon>Labeo</taxon>
    </lineage>
</organism>
<name>A0A498NJK2_LABRO</name>
<gene>
    <name evidence="1" type="ORF">ROHU_016621</name>
</gene>
<comment type="caution">
    <text evidence="1">The sequence shown here is derived from an EMBL/GenBank/DDBJ whole genome shotgun (WGS) entry which is preliminary data.</text>
</comment>
<keyword evidence="2" id="KW-1185">Reference proteome</keyword>